<proteinExistence type="predicted"/>
<dbReference type="InterPro" id="IPR036280">
    <property type="entry name" value="Multihaem_cyt_sf"/>
</dbReference>
<dbReference type="InterPro" id="IPR023155">
    <property type="entry name" value="Cyt_c-552/4"/>
</dbReference>
<keyword evidence="4" id="KW-1185">Reference proteome</keyword>
<dbReference type="STRING" id="40754.THII_3174"/>
<dbReference type="KEGG" id="tig:THII_3174"/>
<dbReference type="InterPro" id="IPR051829">
    <property type="entry name" value="Multiheme_Cytochr_ET"/>
</dbReference>
<dbReference type="AlphaFoldDB" id="A0A090BVU6"/>
<evidence type="ECO:0000313" key="3">
    <source>
        <dbReference type="EMBL" id="BAP57471.1"/>
    </source>
</evidence>
<dbReference type="EMBL" id="AP014633">
    <property type="protein sequence ID" value="BAP57471.1"/>
    <property type="molecule type" value="Genomic_DNA"/>
</dbReference>
<dbReference type="Pfam" id="PF13435">
    <property type="entry name" value="Cytochrome_C554"/>
    <property type="match status" value="1"/>
</dbReference>
<evidence type="ECO:0000256" key="1">
    <source>
        <dbReference type="ARBA" id="ARBA00022729"/>
    </source>
</evidence>
<reference evidence="3 4" key="1">
    <citation type="journal article" date="2014" name="ISME J.">
        <title>Ecophysiology of Thioploca ingrica as revealed by the complete genome sequence supplemented with proteomic evidence.</title>
        <authorList>
            <person name="Kojima H."/>
            <person name="Ogura Y."/>
            <person name="Yamamoto N."/>
            <person name="Togashi T."/>
            <person name="Mori H."/>
            <person name="Watanabe T."/>
            <person name="Nemoto F."/>
            <person name="Kurokawa K."/>
            <person name="Hayashi T."/>
            <person name="Fukui M."/>
        </authorList>
    </citation>
    <scope>NUCLEOTIDE SEQUENCE [LARGE SCALE GENOMIC DNA]</scope>
</reference>
<accession>A0A090BVU6</accession>
<gene>
    <name evidence="3" type="ORF">THII_3174</name>
</gene>
<dbReference type="Proteomes" id="UP000031623">
    <property type="component" value="Chromosome"/>
</dbReference>
<dbReference type="PANTHER" id="PTHR35038">
    <property type="entry name" value="DISSIMILATORY SULFITE REDUCTASE SIRA"/>
    <property type="match status" value="1"/>
</dbReference>
<feature type="domain" description="Cytochrome c-552/4" evidence="2">
    <location>
        <begin position="55"/>
        <end position="141"/>
    </location>
</feature>
<evidence type="ECO:0000259" key="2">
    <source>
        <dbReference type="Pfam" id="PF13435"/>
    </source>
</evidence>
<sequence length="423" mass="47616">MFQQPYYLILYLIVLMLTLNCSQAEINPPPGRQLPATIKENYNWDDKPHHISAEVCKECHQEIYQQWQQSMHAQSTALSDPIHEALYRNEVGDPRKEGATLKNGQYPACLKCHAPNAALDKKTQLDALPVYNEGVSCINCHLLKEFKGVKREDGKLNLGLDAYEVGTALQGPSGKTFTTQLPNSTPTAAENAKPAYHPYPMTSNTTLLRTTEICLGCHGQRNNLQGVPVCVTGDEFAKTNNFNCQQCHMPMSNGYANHAFAGGHVQAMLERSVILTLATTKQDNRIQTEVTLINTLPHKMPTGAPFRDMYVQITAYNKQDQPIWQNFKIHPLQEDPNSVFMITFLDEQGKPTMPINATQSGKDTRLQPNETRVLKYTIPAEQVVRVRAQLFYELLWPNLKQKFAALPAELKQSKAIARAEQRL</sequence>
<dbReference type="HOGENOM" id="CLU_032391_0_0_6"/>
<dbReference type="Gene3D" id="1.10.1130.10">
    <property type="entry name" value="Flavocytochrome C3, Chain A"/>
    <property type="match status" value="1"/>
</dbReference>
<evidence type="ECO:0000313" key="4">
    <source>
        <dbReference type="Proteomes" id="UP000031623"/>
    </source>
</evidence>
<protein>
    <recommendedName>
        <fullName evidence="2">Cytochrome c-552/4 domain-containing protein</fullName>
    </recommendedName>
</protein>
<organism evidence="3 4">
    <name type="scientific">Thioploca ingrica</name>
    <dbReference type="NCBI Taxonomy" id="40754"/>
    <lineage>
        <taxon>Bacteria</taxon>
        <taxon>Pseudomonadati</taxon>
        <taxon>Pseudomonadota</taxon>
        <taxon>Gammaproteobacteria</taxon>
        <taxon>Thiotrichales</taxon>
        <taxon>Thiotrichaceae</taxon>
        <taxon>Thioploca</taxon>
    </lineage>
</organism>
<keyword evidence="1" id="KW-0732">Signal</keyword>
<dbReference type="SUPFAM" id="SSF48695">
    <property type="entry name" value="Multiheme cytochromes"/>
    <property type="match status" value="2"/>
</dbReference>
<name>A0A090BVU6_9GAMM</name>